<name>A0A0R3Q2Y4_9BILA</name>
<dbReference type="GO" id="GO:0016788">
    <property type="term" value="F:hydrolase activity, acting on ester bonds"/>
    <property type="evidence" value="ECO:0007669"/>
    <property type="project" value="InterPro"/>
</dbReference>
<dbReference type="AlphaFoldDB" id="A0A0R3Q2Y4"/>
<reference evidence="5 6" key="2">
    <citation type="submission" date="2018-11" db="EMBL/GenBank/DDBJ databases">
        <authorList>
            <consortium name="Pathogen Informatics"/>
        </authorList>
    </citation>
    <scope>NUCLEOTIDE SEQUENCE [LARGE SCALE GENOMIC DNA]</scope>
</reference>
<evidence type="ECO:0000256" key="2">
    <source>
        <dbReference type="ARBA" id="ARBA00022722"/>
    </source>
</evidence>
<keyword evidence="3" id="KW-0378">Hydrolase</keyword>
<keyword evidence="2" id="KW-0540">Nuclease</keyword>
<gene>
    <name evidence="5" type="ORF">BTMF_LOCUS16</name>
</gene>
<evidence type="ECO:0000259" key="4">
    <source>
        <dbReference type="SMART" id="SM00990"/>
    </source>
</evidence>
<dbReference type="Proteomes" id="UP000280834">
    <property type="component" value="Unassembled WGS sequence"/>
</dbReference>
<keyword evidence="6" id="KW-1185">Reference proteome</keyword>
<dbReference type="InterPro" id="IPR014883">
    <property type="entry name" value="VRR_NUC"/>
</dbReference>
<accession>A0A0R3Q2Y4</accession>
<reference evidence="7" key="1">
    <citation type="submission" date="2017-02" db="UniProtKB">
        <authorList>
            <consortium name="WormBaseParasite"/>
        </authorList>
    </citation>
    <scope>IDENTIFICATION</scope>
</reference>
<protein>
    <submittedName>
        <fullName evidence="7">VRR-NUC domain-containing protein</fullName>
    </submittedName>
</protein>
<comment type="cofactor">
    <cofactor evidence="1">
        <name>Mg(2+)</name>
        <dbReference type="ChEBI" id="CHEBI:18420"/>
    </cofactor>
</comment>
<dbReference type="SMART" id="SM00990">
    <property type="entry name" value="VRR_NUC"/>
    <property type="match status" value="1"/>
</dbReference>
<dbReference type="Gene3D" id="3.40.1350.10">
    <property type="match status" value="1"/>
</dbReference>
<sequence length="490" mass="56036">MSDQIKHWRERLDAHKGFYDGLVYHMGSDAIRAAMEQQIHDQAALINRQADMIAKLTKQIEGVVAMAAINERDIERYLVRRVKEHNGEVRKVQWIGRSGAPDRFVMLPTVFTVDGYVDRGRAWWERSIWVELKAPGEVPTAAQLREHERMRKMGQRVLIEIKPITDLALVQRAAQMTTHGQPVKAPLKAWYRTEHSPVRVRMFWIELLEIPTFVSVHLVRHKIGVEHFVQSMRDDRGGAGDDKVTRNTPVNHGLMVNAQALIQISRKRLCFAASPKTVATWSRLRKAMKNVDYELAMHMVPECVYRNGICPEFKQCNPGIEKVMNAYNKEREGTEQIVEEIRALPLPVDHSCDDTACAGCEMKIEFYRKKTGKAVKGRYVVDKDGDVSELNGNSFGGADVIEANDIGWRTTQNEALQKENEQLKYMVGLDKNDPIPEWEMIEPTFWKGANLTVIGDRHLPNGRRQHLVKETSGELREFGNADIFYSEGVK</sequence>
<feature type="domain" description="VRR-NUC" evidence="4">
    <location>
        <begin position="69"/>
        <end position="165"/>
    </location>
</feature>
<evidence type="ECO:0000313" key="5">
    <source>
        <dbReference type="EMBL" id="VDO06509.1"/>
    </source>
</evidence>
<dbReference type="GO" id="GO:0003676">
    <property type="term" value="F:nucleic acid binding"/>
    <property type="evidence" value="ECO:0007669"/>
    <property type="project" value="InterPro"/>
</dbReference>
<evidence type="ECO:0000256" key="3">
    <source>
        <dbReference type="ARBA" id="ARBA00022801"/>
    </source>
</evidence>
<evidence type="ECO:0000313" key="7">
    <source>
        <dbReference type="WBParaSite" id="BTMF_0000032501-mRNA-1"/>
    </source>
</evidence>
<organism evidence="7">
    <name type="scientific">Brugia timori</name>
    <dbReference type="NCBI Taxonomy" id="42155"/>
    <lineage>
        <taxon>Eukaryota</taxon>
        <taxon>Metazoa</taxon>
        <taxon>Ecdysozoa</taxon>
        <taxon>Nematoda</taxon>
        <taxon>Chromadorea</taxon>
        <taxon>Rhabditida</taxon>
        <taxon>Spirurina</taxon>
        <taxon>Spiruromorpha</taxon>
        <taxon>Filarioidea</taxon>
        <taxon>Onchocercidae</taxon>
        <taxon>Brugia</taxon>
    </lineage>
</organism>
<dbReference type="WBParaSite" id="BTMF_0000032501-mRNA-1">
    <property type="protein sequence ID" value="BTMF_0000032501-mRNA-1"/>
    <property type="gene ID" value="BTMF_0000032501"/>
</dbReference>
<evidence type="ECO:0000313" key="6">
    <source>
        <dbReference type="Proteomes" id="UP000280834"/>
    </source>
</evidence>
<dbReference type="InterPro" id="IPR011856">
    <property type="entry name" value="tRNA_endonuc-like_dom_sf"/>
</dbReference>
<proteinExistence type="predicted"/>
<evidence type="ECO:0000256" key="1">
    <source>
        <dbReference type="ARBA" id="ARBA00001946"/>
    </source>
</evidence>
<dbReference type="GO" id="GO:0004518">
    <property type="term" value="F:nuclease activity"/>
    <property type="evidence" value="ECO:0007669"/>
    <property type="project" value="UniProtKB-KW"/>
</dbReference>
<dbReference type="EMBL" id="UZAG01000001">
    <property type="protein sequence ID" value="VDO06509.1"/>
    <property type="molecule type" value="Genomic_DNA"/>
</dbReference>